<evidence type="ECO:0000313" key="1">
    <source>
        <dbReference type="Proteomes" id="UP000515154"/>
    </source>
</evidence>
<dbReference type="Proteomes" id="UP000515154">
    <property type="component" value="Unplaced"/>
</dbReference>
<dbReference type="AlphaFoldDB" id="A0A6P7TV07"/>
<protein>
    <submittedName>
        <fullName evidence="2">Uncharacterized protein LOC115230065</fullName>
    </submittedName>
</protein>
<dbReference type="KEGG" id="osn:115230065"/>
<accession>A0A6P7TV07</accession>
<organism evidence="1 2">
    <name type="scientific">Octopus sinensis</name>
    <name type="common">East Asian common octopus</name>
    <dbReference type="NCBI Taxonomy" id="2607531"/>
    <lineage>
        <taxon>Eukaryota</taxon>
        <taxon>Metazoa</taxon>
        <taxon>Spiralia</taxon>
        <taxon>Lophotrochozoa</taxon>
        <taxon>Mollusca</taxon>
        <taxon>Cephalopoda</taxon>
        <taxon>Coleoidea</taxon>
        <taxon>Octopodiformes</taxon>
        <taxon>Octopoda</taxon>
        <taxon>Incirrata</taxon>
        <taxon>Octopodidae</taxon>
        <taxon>Octopus</taxon>
    </lineage>
</organism>
<proteinExistence type="predicted"/>
<reference evidence="2" key="1">
    <citation type="submission" date="2025-08" db="UniProtKB">
        <authorList>
            <consortium name="RefSeq"/>
        </authorList>
    </citation>
    <scope>IDENTIFICATION</scope>
</reference>
<name>A0A6P7TV07_9MOLL</name>
<dbReference type="RefSeq" id="XP_029656159.1">
    <property type="nucleotide sequence ID" value="XM_029800299.1"/>
</dbReference>
<dbReference type="PANTHER" id="PTHR47027">
    <property type="entry name" value="REVERSE TRANSCRIPTASE DOMAIN-CONTAINING PROTEIN"/>
    <property type="match status" value="1"/>
</dbReference>
<sequence length="159" mass="18060">MDLYLIFNDLRKAFDSINGIALSEILKKLGFPEKFVRMLRQLHDNMKVRANVGGTLSDPISLENGVKQGDIPAPTLFAMSPLYCSKINDTQQISLPNPTFHEFLFRLTLRHSCRCNSFSTSADLLSGRDFRQSLSNIRTFQHPIFIGLHLHLNLLTVAR</sequence>
<evidence type="ECO:0000313" key="2">
    <source>
        <dbReference type="RefSeq" id="XP_029656159.1"/>
    </source>
</evidence>
<gene>
    <name evidence="2" type="primary">LOC115230065</name>
</gene>
<dbReference type="PANTHER" id="PTHR47027:SF20">
    <property type="entry name" value="REVERSE TRANSCRIPTASE-LIKE PROTEIN WITH RNA-DIRECTED DNA POLYMERASE DOMAIN"/>
    <property type="match status" value="1"/>
</dbReference>
<keyword evidence="1" id="KW-1185">Reference proteome</keyword>